<dbReference type="InterPro" id="IPR025110">
    <property type="entry name" value="AMP-bd_C"/>
</dbReference>
<evidence type="ECO:0000256" key="1">
    <source>
        <dbReference type="ARBA" id="ARBA00001957"/>
    </source>
</evidence>
<evidence type="ECO:0000256" key="2">
    <source>
        <dbReference type="ARBA" id="ARBA00022450"/>
    </source>
</evidence>
<dbReference type="InterPro" id="IPR010071">
    <property type="entry name" value="AA_adenyl_dom"/>
</dbReference>
<dbReference type="Pfam" id="PF00550">
    <property type="entry name" value="PP-binding"/>
    <property type="match status" value="5"/>
</dbReference>
<dbReference type="InterPro" id="IPR006162">
    <property type="entry name" value="Ppantetheine_attach_site"/>
</dbReference>
<dbReference type="CDD" id="cd19540">
    <property type="entry name" value="LCL_NRPS-like"/>
    <property type="match status" value="5"/>
</dbReference>
<dbReference type="InterPro" id="IPR023213">
    <property type="entry name" value="CAT-like_dom_sf"/>
</dbReference>
<organism evidence="5 6">
    <name type="scientific">Actinoplanes oblitus</name>
    <dbReference type="NCBI Taxonomy" id="3040509"/>
    <lineage>
        <taxon>Bacteria</taxon>
        <taxon>Bacillati</taxon>
        <taxon>Actinomycetota</taxon>
        <taxon>Actinomycetes</taxon>
        <taxon>Micromonosporales</taxon>
        <taxon>Micromonosporaceae</taxon>
        <taxon>Actinoplanes</taxon>
    </lineage>
</organism>
<dbReference type="SUPFAM" id="SSF56801">
    <property type="entry name" value="Acetyl-CoA synthetase-like"/>
    <property type="match status" value="5"/>
</dbReference>
<sequence>MGAPAAAEYGPSTPCTILEAFARHAAAYPELDRRSDRMARWLVEQGVRPESVVPIRMARSHDLIVAMLAVLKAGGAYLPIHEAWPESRVAKVVAGRPVVVDRVVESDSDVPLPVVHPDQLAYVMYTSGSTGEPKGIAITHQGVVDLATDPCWEVDATDRILFHAPHAFDGSTYEIWAALLAGGEVVVAPAGADELELDLTGVTRLSLTAGLFGVTDPASFRGLREVTTGGDVISPNALREAIAHTTVRTTYGPTEMTLCVTHHAWRAGDVVGDVVPLGEPLRDTAVYVLDERLRPAVTGEIYLAGAGLARGYLDQPGLTASRFVANPFGAGRMYRTGDLGRWTEDGELIFCGRADDQVKVRGHRIEPAEIEAELPGTAVVIARDDTLIAYTTEPVDRAALRERLPEYLVPDAFVVLDALPLTPNGKVDRKALPDPVFDSTGRAPRTERERVLCELFTEVLGTPAGIDDNFFDLGGHSLTALRLINRIRAELGVDISTRDLFQAPTIAQLSGTRTRPALVATDRPEHVPLSHAQQRLWFLAQLEGPSPTYNIAVQHRLAEPVDRAALRDAIADVVARHEALRTVFPVAGEAPHQLVLDRPEIVLHDRHDLGHSFDLATDLPLRASLADGLLVLLVHHIAADGWSAGPLLRDLEIAYAARRAGRAPDWAPLPVQYADYTRWHGDVVAAVREEDLDFWRRTLAGAPRELALPYDRPHPAEPTHRGRQVRFALDRHLSSQLARLARDHDATLFMVLHAAMAVLLNRLGAGADLPIGTPVAGRSDAALEELVGFFVNTVVLRTDVSGNPAFTELLSRVRSTDLDAYAHQDLPFDVLVEELAPDRSAARQPLFQVMLVLQPTAVAEPLDLGVSRFDLTLNVREQDAGLACVLEYATDVFDTATAEAIADRLVRVLTAVAERPERRIATIDVLLPAERKLLTEWNDTAAEVPDATVPELIAAQAAATPSAVAVVAGADQLSYAELTGRANRLARLLIRRGVGPDTIVEVRLPRSVRQVVAVLAVWSAGGAYLPVNPAHPAERIAATHADARPVVVLDEEFLAAADLAGYDDAPLPRSVAFGHRAYVIYTSGSTGTPNGVQLTHRNALNVTADNIRGLELGPGCRVLQWVATTFDPAVLDLMMTLASGATLVLADGQPLGADLARLIDEQRITHLHGVPSMLETLTGAELPSLRVLLSGGEALPPDQVRRWAHRVRFLNAYGPTEAGIEATRTGPLRADAPITIGRPISNVRVHVLDDQLQPVPAGVTGELYLSGPGLARGYLNRPGLTASRFVASPFQAGERMYRTGDLVRWRAEGQLDFLGRADDQVKLRGFRIELGEIEAALPGHGVVVLRDDRLVAYTTEPVDRARLRERLPEHLVPSAFVLLDELPMTPNGKVDKRALPAPELPVTEHREPRTVLEEIICSLVAGVLGLPAAGADDDFFDLGGHSLLATKLVTRLRAALATDVSVRDVFQARTPAGIAAVVEAARGRVRPALVPRSSGEVPLSPVQERLWFLFQLDGPSPAYNMPFAIRVDGDVDVEALAAAWSDVVARHPVLRTVIAEGPVQRVLDDTTVVLHSAGIESAAEYRFDLSAEVPLRVWWRDGVLVVVIHHIAADGWSMGPLLRDLSVAYAARSAGAAPVWESLPVSYADFAVWQREFLAGVADEQLAYWRRALAGLPGEVSLPVDRPRPAGPAGAGRQIGFDLGAELHRGMVTLARERGATLFMVVQAAIAALLSRLGAGDDIPLGTPVAGRADAALDDLVGFFVNTLVLRTDVSGDPTFAELLDRVRETDLDAYAHQDVPFERLVEAVNPVRSAGHHPLFQIMIDVRNQDPAVGAGLTAEPIPLGSAKFDLTFDAEERHAADGTPAGLRCTVEYRTDLFDEDTVHALGRRLTHLISGALADPDAPVSRLGVLDAGEHQRMIEQSAGPVVARPDTGLLHEIFEEQARRTPDEVAVVSDGTRLTFAELDARADRFAHRLLAGGAGPEDRVAVVLPRSGDQLVAVLGIFKAGAVYVPIDPEYPEQRIRFMIEDAAPVAVITEPGQLSGTGDGPVERRPAASPRHAAYLIYTSGSTGTPKGVVVEHQALLNLYHTHHAELFGRPERLRCAVTASFSFDTSLEGLLALAAGNEVHVIGDATRRDPRALVDYVAEQRIDFLDLTPSHARLAVDAGLLTDPRHRPALLMIGGEAADQHLWNQLSEAPDTAGLNYYGPTEFTVDALAFPVAGNPRPMVGRPLPNARAYVLDATLTPVPVGVPGELYLAGDQLARGYAGRPGQTAGRFVACPWGRPGERMYRTGDLVRRDRDGVLEFLGRTDEQVKVRGFRIELGEIQAVLTAHPAVERAEVVVRTDTGTGRIVGYVVPVPGAAEVSPAELRGFAGERLPAYMVPSAVLVLDRLPLTPNGKLDRAALPDPATVAPVAGRAPRTAREELLCWVFAQVLGVDSVSVEDNFFDLGGHSLLAVRLVSRIRSVLGLELQVRDLFAHPTVAGLAAVDGSAARPALVAAAHDGPVPLSSAQERLWFLHQLDGDGASYNMPIAVRLTGPLNRAALRAALTDVAGRHATLRTIVAGPEQTVLDGERAVPPLTVIRCAESEVGAALEDAVAYRFDLAAELPIRATLLELADDRHVLMVVIHHIAADGWSMGPLLRDLSVAYAARSAGAVPVWESLPVSYADFAVWQRELLAGVEAEQLAFWRGALAGVPAELALPFDRVRPARLSGRGGEVRFAVDARAHAALLGLARAYDCTLFMVVQAAVAVLLCRLGAGDDIPLGTPVAGRADAALDDLVGFFINTLVLRTDLSGDPSFGEVLRRVRAADLDAYAHADVPFERLVEELAPDRSAARQPLFQVMLVQQDYGDTELALTGLDTAPETVAARTAKFDLTIEIAAHPGEGISGVVNYATDLFDHGTAQAIADRLLRVLAAVTADPDRVISDLDVLDSAERDRLLTGWNDTARVVAPATYPQVFEAQVARTPDRTAVVSGADRVSYAELDARANRLAHHLIERGAGPEVRVAVSMARSVDMMVALLAILKAGGAYLPVDPGYPEDRKRLMLADARPLLTLTELPDVSGHPTSRPEVPLSPDNAAYVIYTSGSTGRPKGVVLSHANMVNLMAWAARVFGAEGLAWVWASTSLNFDVSVFELFAPLTVGGTVEVVPDLLALARSTVRQAATLSSGVPSAYVGLMEQEPAELTADTVVLAGEALPLSVATEVRRWFGARTVANIYGPTEATVYAAAWYGGEEISQAPPIGRPVDNAQLYVLDARLRPVPTGSAGELYIGGRGVGRGYLDRPGLTASRFVASPFRCGERMYRTGDLVRWRADGELEYLGRGDDQVKIRGFRIELGEVQAALADCPGVSQAVAVVREDQPGDKRLVGYVIADEGARIDPAEVRATLAARLPEYLVPSAVVTLDRIPLNPNGKLDRAALPAPAVPVAGVSRAPRTPREHLLTRLFAQVLGLDSVSVEDNFFDLGGHSLLATRLISRVRSVLGTQWTLRDLFANPTVARLAAAGDSGETIRPALVPRSLAEVPLSPVQERLWFLFQLDGPSPAYNMPFAIRVDGDVDVEALAAAWSDVVARHPVLRTVIAEGPVQRVLDDTTVVLHSAGIESAAEYRFDLSAEVPLRVWWRDGVLVVVIHHIAADGWSMGPLLRDLSVAYAARSAGAVPVWESLPVSYADFAVWQRELLAGVEAEQLAFWRGALAGVPAELALPFDRVRPARLSGRGGEVRFAVDARAHAALLGLARAYDCTLFMVVQAAVAVLLCRLGAGDDIPLGTPVAGRADAALDDLVGFFINTLVLRTDLSGDPSFGEVLRRVRAADLDAYAHADVPFERLVEELAPDRSAARQPLFQVMLMLNNPAVEFSLGGLDTTVEPLDSGTAKFDLTFDLMDETGADGAPAGISGVVNYATELFDQDTVRIIADRLPRVLAAVAADPDRPVKRIEVLGEAERHRMLVDWNASAHPVDRLTYPPLFEAQVARTPEHVAVVCGDDRATYAELNARANRLAHHLIEQGVRPETRVAFALPRSIDMIVAPLATMKAGGVYVPVDPGYPEDRKQVMLADSGPLLSFTELPDVSGYPASNPEVTLSPDNAAYVIYTSGSTGRPKGVTISHDALNNYLSWAWHTYTGLSGRSVLHSSMAFDLTVTCLYGVLAAGGCMELARVDQDLVPQGPLTYLKMTPSHMSVLGGLPGATMDEGQLVCGGEPLIGEDLEEFRRRHPNVTIINEYGPTETTVGCMEFHVRPGEPAPPGVLSIGRPSWNTRVYVLDEQLTPVPVGVAGELYLAGRQLARGYQNQPGLTATRFVANPFEPGRMYRTGDMVRWRADGQLESLGRTDDQVKIRGFRIELGEVQEALLECPGVGQAVAVVREDRPGDKRLVGYVIADEGGRADPDQVRAAMAARLPEYLVPSAVVTLDRIPLTGNGKLDKAALPAPEYRSAGGRAPRNAREEVLCELFAEMLGRESVSIDDSFFDLGGHSLLATRLVNRVRSVLGVDLPLRALFSTPTVADLATALSEDVRPRLTRRADTGDRVPASYAQQRLWYLHQLEGGGASYNVPFFLRLTGELDTGALDAALHDVLARHEVLRTSYEQAGGALWQRIRPPAEALVEIERVPAADLAAVAGHVFDLAAVPVRACLAMIAPDEHVFAVVFHHIAGDGWSVGPLLRDLSEAYAARREGAAPRWTPLPVQYADYTLWQREVLAAVRDEQLAYWQDRLTGAPAELALPYDRPHPARPTNAGGQVEFTVDADLGRLAREHGVTLFTVLHAALGLLLHRLGAGTDIPIGTSVAGRTDEALDDLVGFFVNTVVLRTDLSGDPAFPELLSRVRQADLAAFAHQDVPFDEVVAHLNPPRSRSRHPLFQVQLVLNQHTEGELALPGLRAEMMPSPGVAGAKFDLLFIFRQQADGRLDGVLSFRTELFDEDTARAITDRLARLLAEVAGGEPAPAGPRRRPGRRPAVVRSLDIDVDH</sequence>
<dbReference type="SUPFAM" id="SSF47336">
    <property type="entry name" value="ACP-like"/>
    <property type="match status" value="5"/>
</dbReference>
<dbReference type="SUPFAM" id="SSF52777">
    <property type="entry name" value="CoA-dependent acyltransferases"/>
    <property type="match status" value="10"/>
</dbReference>
<gene>
    <name evidence="5" type="ORF">ACTOB_006414</name>
</gene>
<dbReference type="InterPro" id="IPR000873">
    <property type="entry name" value="AMP-dep_synth/lig_dom"/>
</dbReference>
<feature type="domain" description="Carrier" evidence="4">
    <location>
        <begin position="4433"/>
        <end position="4508"/>
    </location>
</feature>
<comment type="cofactor">
    <cofactor evidence="1">
        <name>pantetheine 4'-phosphate</name>
        <dbReference type="ChEBI" id="CHEBI:47942"/>
    </cofactor>
</comment>
<dbReference type="Pfam" id="PF13193">
    <property type="entry name" value="AMP-binding_C"/>
    <property type="match status" value="3"/>
</dbReference>
<feature type="domain" description="Carrier" evidence="4">
    <location>
        <begin position="443"/>
        <end position="517"/>
    </location>
</feature>
<dbReference type="Gene3D" id="3.30.559.30">
    <property type="entry name" value="Nonribosomal peptide synthetase, condensation domain"/>
    <property type="match status" value="5"/>
</dbReference>
<evidence type="ECO:0000259" key="4">
    <source>
        <dbReference type="PROSITE" id="PS50075"/>
    </source>
</evidence>
<evidence type="ECO:0000256" key="3">
    <source>
        <dbReference type="ARBA" id="ARBA00022553"/>
    </source>
</evidence>
<keyword evidence="3" id="KW-0597">Phosphoprotein</keyword>
<feature type="domain" description="Carrier" evidence="4">
    <location>
        <begin position="3432"/>
        <end position="3507"/>
    </location>
</feature>
<accession>A0ABY8WST7</accession>
<dbReference type="Pfam" id="PF00501">
    <property type="entry name" value="AMP-binding"/>
    <property type="match status" value="6"/>
</dbReference>
<protein>
    <submittedName>
        <fullName evidence="5">Amino acid adenylation domain-containing protein</fullName>
    </submittedName>
</protein>
<dbReference type="NCBIfam" id="TIGR01733">
    <property type="entry name" value="AA-adenyl-dom"/>
    <property type="match status" value="5"/>
</dbReference>
<dbReference type="InterPro" id="IPR009081">
    <property type="entry name" value="PP-bd_ACP"/>
</dbReference>
<dbReference type="Gene3D" id="3.40.50.12780">
    <property type="entry name" value="N-terminal domain of ligase-like"/>
    <property type="match status" value="5"/>
</dbReference>
<dbReference type="InterPro" id="IPR045851">
    <property type="entry name" value="AMP-bd_C_sf"/>
</dbReference>
<dbReference type="Pfam" id="PF00668">
    <property type="entry name" value="Condensation"/>
    <property type="match status" value="5"/>
</dbReference>
<dbReference type="PROSITE" id="PS50075">
    <property type="entry name" value="CARRIER"/>
    <property type="match status" value="5"/>
</dbReference>
<dbReference type="InterPro" id="IPR036736">
    <property type="entry name" value="ACP-like_sf"/>
</dbReference>
<dbReference type="EMBL" id="CP126980">
    <property type="protein sequence ID" value="WIN00886.1"/>
    <property type="molecule type" value="Genomic_DNA"/>
</dbReference>
<dbReference type="Proteomes" id="UP001240150">
    <property type="component" value="Chromosome"/>
</dbReference>
<dbReference type="Gene3D" id="1.10.1200.10">
    <property type="entry name" value="ACP-like"/>
    <property type="match status" value="5"/>
</dbReference>
<dbReference type="NCBIfam" id="NF003417">
    <property type="entry name" value="PRK04813.1"/>
    <property type="match status" value="6"/>
</dbReference>
<dbReference type="InterPro" id="IPR020845">
    <property type="entry name" value="AMP-binding_CS"/>
</dbReference>
<dbReference type="RefSeq" id="WP_284922413.1">
    <property type="nucleotide sequence ID" value="NZ_CP126980.1"/>
</dbReference>
<keyword evidence="2" id="KW-0596">Phosphopantetheine</keyword>
<dbReference type="SMART" id="SM00823">
    <property type="entry name" value="PKS_PP"/>
    <property type="match status" value="5"/>
</dbReference>
<proteinExistence type="predicted"/>
<dbReference type="PANTHER" id="PTHR45527">
    <property type="entry name" value="NONRIBOSOMAL PEPTIDE SYNTHETASE"/>
    <property type="match status" value="1"/>
</dbReference>
<dbReference type="CDD" id="cd05930">
    <property type="entry name" value="A_NRPS"/>
    <property type="match status" value="4"/>
</dbReference>
<feature type="domain" description="Carrier" evidence="4">
    <location>
        <begin position="2418"/>
        <end position="2493"/>
    </location>
</feature>
<dbReference type="InterPro" id="IPR042099">
    <property type="entry name" value="ANL_N_sf"/>
</dbReference>
<dbReference type="PROSITE" id="PS00012">
    <property type="entry name" value="PHOSPHOPANTETHEINE"/>
    <property type="match status" value="5"/>
</dbReference>
<name>A0ABY8WST7_9ACTN</name>
<evidence type="ECO:0000313" key="6">
    <source>
        <dbReference type="Proteomes" id="UP001240150"/>
    </source>
</evidence>
<dbReference type="Gene3D" id="3.30.559.10">
    <property type="entry name" value="Chloramphenicol acetyltransferase-like domain"/>
    <property type="match status" value="5"/>
</dbReference>
<reference evidence="5 6" key="1">
    <citation type="submission" date="2023-06" db="EMBL/GenBank/DDBJ databases">
        <authorList>
            <person name="Yushchuk O."/>
            <person name="Binda E."/>
            <person name="Ruckert-Reed C."/>
            <person name="Fedorenko V."/>
            <person name="Kalinowski J."/>
            <person name="Marinelli F."/>
        </authorList>
    </citation>
    <scope>NUCLEOTIDE SEQUENCE [LARGE SCALE GENOMIC DNA]</scope>
    <source>
        <strain evidence="5 6">NRRL 3884</strain>
    </source>
</reference>
<dbReference type="InterPro" id="IPR001242">
    <property type="entry name" value="Condensation_dom"/>
</dbReference>
<dbReference type="PROSITE" id="PS00455">
    <property type="entry name" value="AMP_BINDING"/>
    <property type="match status" value="4"/>
</dbReference>
<evidence type="ECO:0000313" key="5">
    <source>
        <dbReference type="EMBL" id="WIN00886.1"/>
    </source>
</evidence>
<feature type="domain" description="Carrier" evidence="4">
    <location>
        <begin position="1407"/>
        <end position="1482"/>
    </location>
</feature>
<keyword evidence="6" id="KW-1185">Reference proteome</keyword>
<dbReference type="InterPro" id="IPR020806">
    <property type="entry name" value="PKS_PP-bd"/>
</dbReference>
<dbReference type="Gene3D" id="3.30.300.30">
    <property type="match status" value="5"/>
</dbReference>
<dbReference type="PANTHER" id="PTHR45527:SF1">
    <property type="entry name" value="FATTY ACID SYNTHASE"/>
    <property type="match status" value="1"/>
</dbReference>